<name>A0ABU0ACR0_9BACI</name>
<accession>A0ABU0ACR0</accession>
<evidence type="ECO:0000313" key="3">
    <source>
        <dbReference type="Proteomes" id="UP001238088"/>
    </source>
</evidence>
<dbReference type="RefSeq" id="WP_307471633.1">
    <property type="nucleotide sequence ID" value="NZ_JAUSUB010000002.1"/>
</dbReference>
<gene>
    <name evidence="2" type="ORF">J2S17_000538</name>
</gene>
<reference evidence="2 3" key="1">
    <citation type="submission" date="2023-07" db="EMBL/GenBank/DDBJ databases">
        <title>Genomic Encyclopedia of Type Strains, Phase IV (KMG-IV): sequencing the most valuable type-strain genomes for metagenomic binning, comparative biology and taxonomic classification.</title>
        <authorList>
            <person name="Goeker M."/>
        </authorList>
    </citation>
    <scope>NUCLEOTIDE SEQUENCE [LARGE SCALE GENOMIC DNA]</scope>
    <source>
        <strain evidence="2 3">DSM 23494</strain>
    </source>
</reference>
<dbReference type="EMBL" id="JAUSUB010000002">
    <property type="protein sequence ID" value="MDQ0268669.1"/>
    <property type="molecule type" value="Genomic_DNA"/>
</dbReference>
<evidence type="ECO:0000313" key="2">
    <source>
        <dbReference type="EMBL" id="MDQ0268669.1"/>
    </source>
</evidence>
<feature type="domain" description="AP2-like integrase N-terminal" evidence="1">
    <location>
        <begin position="20"/>
        <end position="58"/>
    </location>
</feature>
<dbReference type="Proteomes" id="UP001238088">
    <property type="component" value="Unassembled WGS sequence"/>
</dbReference>
<evidence type="ECO:0000259" key="1">
    <source>
        <dbReference type="Pfam" id="PF14657"/>
    </source>
</evidence>
<proteinExistence type="predicted"/>
<comment type="caution">
    <text evidence="2">The sequence shown here is derived from an EMBL/GenBank/DDBJ whole genome shotgun (WGS) entry which is preliminary data.</text>
</comment>
<organism evidence="2 3">
    <name type="scientific">Cytobacillus purgationiresistens</name>
    <dbReference type="NCBI Taxonomy" id="863449"/>
    <lineage>
        <taxon>Bacteria</taxon>
        <taxon>Bacillati</taxon>
        <taxon>Bacillota</taxon>
        <taxon>Bacilli</taxon>
        <taxon>Bacillales</taxon>
        <taxon>Bacillaceae</taxon>
        <taxon>Cytobacillus</taxon>
    </lineage>
</organism>
<dbReference type="InterPro" id="IPR028259">
    <property type="entry name" value="AP2-like_int_N"/>
</dbReference>
<sequence>MSGSIHKYETPNGEKKNMVMIEVGESGKRRQKKKMGFKTKKEANNYLIEAQLRLKNGIFNDSKKTTFKPFIEDWFKNIKRKV</sequence>
<dbReference type="Pfam" id="PF14657">
    <property type="entry name" value="Arm-DNA-bind_4"/>
    <property type="match status" value="1"/>
</dbReference>
<keyword evidence="3" id="KW-1185">Reference proteome</keyword>
<protein>
    <recommendedName>
        <fullName evidence="1">AP2-like integrase N-terminal domain-containing protein</fullName>
    </recommendedName>
</protein>